<reference evidence="1 2" key="1">
    <citation type="journal article" date="2012" name="Science">
        <title>The Paleozoic origin of enzymatic lignin decomposition reconstructed from 31 fungal genomes.</title>
        <authorList>
            <person name="Floudas D."/>
            <person name="Binder M."/>
            <person name="Riley R."/>
            <person name="Barry K."/>
            <person name="Blanchette R.A."/>
            <person name="Henrissat B."/>
            <person name="Martinez A.T."/>
            <person name="Otillar R."/>
            <person name="Spatafora J.W."/>
            <person name="Yadav J.S."/>
            <person name="Aerts A."/>
            <person name="Benoit I."/>
            <person name="Boyd A."/>
            <person name="Carlson A."/>
            <person name="Copeland A."/>
            <person name="Coutinho P.M."/>
            <person name="de Vries R.P."/>
            <person name="Ferreira P."/>
            <person name="Findley K."/>
            <person name="Foster B."/>
            <person name="Gaskell J."/>
            <person name="Glotzer D."/>
            <person name="Gorecki P."/>
            <person name="Heitman J."/>
            <person name="Hesse C."/>
            <person name="Hori C."/>
            <person name="Igarashi K."/>
            <person name="Jurgens J.A."/>
            <person name="Kallen N."/>
            <person name="Kersten P."/>
            <person name="Kohler A."/>
            <person name="Kuees U."/>
            <person name="Kumar T.K.A."/>
            <person name="Kuo A."/>
            <person name="LaButti K."/>
            <person name="Larrondo L.F."/>
            <person name="Lindquist E."/>
            <person name="Ling A."/>
            <person name="Lombard V."/>
            <person name="Lucas S."/>
            <person name="Lundell T."/>
            <person name="Martin R."/>
            <person name="McLaughlin D.J."/>
            <person name="Morgenstern I."/>
            <person name="Morin E."/>
            <person name="Murat C."/>
            <person name="Nagy L.G."/>
            <person name="Nolan M."/>
            <person name="Ohm R.A."/>
            <person name="Patyshakuliyeva A."/>
            <person name="Rokas A."/>
            <person name="Ruiz-Duenas F.J."/>
            <person name="Sabat G."/>
            <person name="Salamov A."/>
            <person name="Samejima M."/>
            <person name="Schmutz J."/>
            <person name="Slot J.C."/>
            <person name="St John F."/>
            <person name="Stenlid J."/>
            <person name="Sun H."/>
            <person name="Sun S."/>
            <person name="Syed K."/>
            <person name="Tsang A."/>
            <person name="Wiebenga A."/>
            <person name="Young D."/>
            <person name="Pisabarro A."/>
            <person name="Eastwood D.C."/>
            <person name="Martin F."/>
            <person name="Cullen D."/>
            <person name="Grigoriev I.V."/>
            <person name="Hibbett D.S."/>
        </authorList>
    </citation>
    <scope>NUCLEOTIDE SEQUENCE</scope>
    <source>
        <strain evidence="2">FP-58527</strain>
    </source>
</reference>
<evidence type="ECO:0000313" key="2">
    <source>
        <dbReference type="Proteomes" id="UP000015241"/>
    </source>
</evidence>
<gene>
    <name evidence="1" type="ORF">FOMPIDRAFT_1045042</name>
</gene>
<sequence>MSHLADFTAAASDVYPTRRQVHHLNDDEIIERVCDAMQQSEKLATQSQSRIFESSSQDA</sequence>
<dbReference type="EMBL" id="KE504123">
    <property type="protein sequence ID" value="EPT05739.1"/>
    <property type="molecule type" value="Genomic_DNA"/>
</dbReference>
<dbReference type="HOGENOM" id="CLU_2960767_0_0_1"/>
<accession>S8ES57</accession>
<protein>
    <submittedName>
        <fullName evidence="1">Uncharacterized protein</fullName>
    </submittedName>
</protein>
<keyword evidence="2" id="KW-1185">Reference proteome</keyword>
<organism evidence="1 2">
    <name type="scientific">Fomitopsis schrenkii</name>
    <name type="common">Brown rot fungus</name>
    <dbReference type="NCBI Taxonomy" id="2126942"/>
    <lineage>
        <taxon>Eukaryota</taxon>
        <taxon>Fungi</taxon>
        <taxon>Dikarya</taxon>
        <taxon>Basidiomycota</taxon>
        <taxon>Agaricomycotina</taxon>
        <taxon>Agaricomycetes</taxon>
        <taxon>Polyporales</taxon>
        <taxon>Fomitopsis</taxon>
    </lineage>
</organism>
<dbReference type="OrthoDB" id="10263226at2759"/>
<name>S8ES57_FOMSC</name>
<dbReference type="Proteomes" id="UP000015241">
    <property type="component" value="Unassembled WGS sequence"/>
</dbReference>
<proteinExistence type="predicted"/>
<dbReference type="InParanoid" id="S8ES57"/>
<dbReference type="AlphaFoldDB" id="S8ES57"/>
<evidence type="ECO:0000313" key="1">
    <source>
        <dbReference type="EMBL" id="EPT05739.1"/>
    </source>
</evidence>